<dbReference type="InterPro" id="IPR052157">
    <property type="entry name" value="BCAA_transport_permease"/>
</dbReference>
<dbReference type="InterPro" id="IPR001851">
    <property type="entry name" value="ABC_transp_permease"/>
</dbReference>
<keyword evidence="7 9" id="KW-0472">Membrane</keyword>
<dbReference type="RefSeq" id="WP_085091657.1">
    <property type="nucleotide sequence ID" value="NZ_FXAK01000009.1"/>
</dbReference>
<evidence type="ECO:0000256" key="5">
    <source>
        <dbReference type="ARBA" id="ARBA00022970"/>
    </source>
</evidence>
<dbReference type="Pfam" id="PF02653">
    <property type="entry name" value="BPD_transp_2"/>
    <property type="match status" value="1"/>
</dbReference>
<dbReference type="EMBL" id="FXAK01000009">
    <property type="protein sequence ID" value="SMF89882.1"/>
    <property type="molecule type" value="Genomic_DNA"/>
</dbReference>
<dbReference type="STRING" id="286727.SAMN02982917_6880"/>
<feature type="transmembrane region" description="Helical" evidence="9">
    <location>
        <begin position="250"/>
        <end position="271"/>
    </location>
</feature>
<reference evidence="10 11" key="1">
    <citation type="submission" date="2017-04" db="EMBL/GenBank/DDBJ databases">
        <authorList>
            <person name="Afonso C.L."/>
            <person name="Miller P.J."/>
            <person name="Scott M.A."/>
            <person name="Spackman E."/>
            <person name="Goraichik I."/>
            <person name="Dimitrov K.M."/>
            <person name="Suarez D.L."/>
            <person name="Swayne D.E."/>
        </authorList>
    </citation>
    <scope>NUCLEOTIDE SEQUENCE [LARGE SCALE GENOMIC DNA]</scope>
    <source>
        <strain evidence="10 11">A2P</strain>
    </source>
</reference>
<feature type="transmembrane region" description="Helical" evidence="9">
    <location>
        <begin position="17"/>
        <end position="37"/>
    </location>
</feature>
<evidence type="ECO:0000256" key="3">
    <source>
        <dbReference type="ARBA" id="ARBA00022475"/>
    </source>
</evidence>
<dbReference type="CDD" id="cd06582">
    <property type="entry name" value="TM_PBP1_LivH_like"/>
    <property type="match status" value="1"/>
</dbReference>
<evidence type="ECO:0000256" key="1">
    <source>
        <dbReference type="ARBA" id="ARBA00004651"/>
    </source>
</evidence>
<protein>
    <submittedName>
        <fullName evidence="10">Amino acid/amide ABC transporter membrane protein 1, HAAT family</fullName>
    </submittedName>
</protein>
<sequence length="345" mass="36171">MNFQIVMLLGQDGITNGAIYALLALSILLVFTVTRILLIPQGEFVAFAALTMAAMQGGTPVRLGWLLLALSAAAMVMDIHAAWRRDGRPAVRRGSVLGVGYAAALTALTTLVPLGDAGVAVQALVTMALIVPLGLALYRVFYQPIAAAHPLVLLIVSIAVHVVLVGIGLLMFGPEGARTEPFSDGGLRLGMVMLNSQTIWVVAVSLGLILGLYLFFERSLYGKALRAAAVNRLGAELVGISPELAGKASFALAALIGSLSGILIAPITTIYYDSGFIISLKGFVGAIIGGLASYPVAALGALLIGQAESFSTFWASSYKEVIVFTLILPVLVWRSLSHHGAEDEE</sequence>
<evidence type="ECO:0000313" key="10">
    <source>
        <dbReference type="EMBL" id="SMF89882.1"/>
    </source>
</evidence>
<feature type="transmembrane region" description="Helical" evidence="9">
    <location>
        <begin position="95"/>
        <end position="114"/>
    </location>
</feature>
<keyword evidence="4 9" id="KW-0812">Transmembrane</keyword>
<evidence type="ECO:0000256" key="4">
    <source>
        <dbReference type="ARBA" id="ARBA00022692"/>
    </source>
</evidence>
<evidence type="ECO:0000256" key="7">
    <source>
        <dbReference type="ARBA" id="ARBA00023136"/>
    </source>
</evidence>
<feature type="transmembrane region" description="Helical" evidence="9">
    <location>
        <begin position="120"/>
        <end position="138"/>
    </location>
</feature>
<feature type="transmembrane region" description="Helical" evidence="9">
    <location>
        <begin position="283"/>
        <end position="305"/>
    </location>
</feature>
<dbReference type="OrthoDB" id="8254706at2"/>
<dbReference type="GO" id="GO:0006865">
    <property type="term" value="P:amino acid transport"/>
    <property type="evidence" value="ECO:0007669"/>
    <property type="project" value="UniProtKB-KW"/>
</dbReference>
<feature type="transmembrane region" description="Helical" evidence="9">
    <location>
        <begin position="65"/>
        <end position="83"/>
    </location>
</feature>
<gene>
    <name evidence="10" type="ORF">SAMN02982917_6880</name>
</gene>
<dbReference type="PANTHER" id="PTHR11795:SF450">
    <property type="entry name" value="ABC TRANSPORTER PERMEASE PROTEIN"/>
    <property type="match status" value="1"/>
</dbReference>
<keyword evidence="3" id="KW-1003">Cell membrane</keyword>
<evidence type="ECO:0000256" key="2">
    <source>
        <dbReference type="ARBA" id="ARBA00022448"/>
    </source>
</evidence>
<keyword evidence="5" id="KW-0029">Amino-acid transport</keyword>
<evidence type="ECO:0000256" key="6">
    <source>
        <dbReference type="ARBA" id="ARBA00022989"/>
    </source>
</evidence>
<dbReference type="GO" id="GO:0022857">
    <property type="term" value="F:transmembrane transporter activity"/>
    <property type="evidence" value="ECO:0007669"/>
    <property type="project" value="InterPro"/>
</dbReference>
<keyword evidence="6 9" id="KW-1133">Transmembrane helix</keyword>
<feature type="transmembrane region" description="Helical" evidence="9">
    <location>
        <begin position="317"/>
        <end position="336"/>
    </location>
</feature>
<comment type="subcellular location">
    <subcellularLocation>
        <location evidence="1">Cell membrane</location>
        <topology evidence="1">Multi-pass membrane protein</topology>
    </subcellularLocation>
</comment>
<evidence type="ECO:0000313" key="11">
    <source>
        <dbReference type="Proteomes" id="UP000192936"/>
    </source>
</evidence>
<evidence type="ECO:0000256" key="9">
    <source>
        <dbReference type="SAM" id="Phobius"/>
    </source>
</evidence>
<dbReference type="GO" id="GO:0005886">
    <property type="term" value="C:plasma membrane"/>
    <property type="evidence" value="ECO:0007669"/>
    <property type="project" value="UniProtKB-SubCell"/>
</dbReference>
<keyword evidence="2" id="KW-0813">Transport</keyword>
<dbReference type="PANTHER" id="PTHR11795">
    <property type="entry name" value="BRANCHED-CHAIN AMINO ACID TRANSPORT SYSTEM PERMEASE PROTEIN LIVH"/>
    <property type="match status" value="1"/>
</dbReference>
<feature type="transmembrane region" description="Helical" evidence="9">
    <location>
        <begin position="192"/>
        <end position="216"/>
    </location>
</feature>
<organism evidence="10 11">
    <name type="scientific">Azospirillum oryzae</name>
    <dbReference type="NCBI Taxonomy" id="286727"/>
    <lineage>
        <taxon>Bacteria</taxon>
        <taxon>Pseudomonadati</taxon>
        <taxon>Pseudomonadota</taxon>
        <taxon>Alphaproteobacteria</taxon>
        <taxon>Rhodospirillales</taxon>
        <taxon>Azospirillaceae</taxon>
        <taxon>Azospirillum</taxon>
    </lineage>
</organism>
<feature type="transmembrane region" description="Helical" evidence="9">
    <location>
        <begin position="150"/>
        <end position="172"/>
    </location>
</feature>
<evidence type="ECO:0000256" key="8">
    <source>
        <dbReference type="ARBA" id="ARBA00037998"/>
    </source>
</evidence>
<comment type="similarity">
    <text evidence="8">Belongs to the binding-protein-dependent transport system permease family. LivHM subfamily.</text>
</comment>
<dbReference type="Proteomes" id="UP000192936">
    <property type="component" value="Unassembled WGS sequence"/>
</dbReference>
<proteinExistence type="inferred from homology"/>
<name>A0A1X7HPB4_9PROT</name>
<dbReference type="AlphaFoldDB" id="A0A1X7HPB4"/>
<accession>A0A1X7HPB4</accession>